<dbReference type="GO" id="GO:0016020">
    <property type="term" value="C:membrane"/>
    <property type="evidence" value="ECO:0007669"/>
    <property type="project" value="TreeGrafter"/>
</dbReference>
<dbReference type="Proteomes" id="UP000076967">
    <property type="component" value="Unassembled WGS sequence"/>
</dbReference>
<name>A0A168HP41_9BACL</name>
<dbReference type="Gene3D" id="3.40.50.1820">
    <property type="entry name" value="alpha/beta hydrolase"/>
    <property type="match status" value="1"/>
</dbReference>
<protein>
    <submittedName>
        <fullName evidence="2">Alpha/beta hydrolase</fullName>
    </submittedName>
</protein>
<dbReference type="RefSeq" id="WP_068536237.1">
    <property type="nucleotide sequence ID" value="NZ_LVJH01000048.1"/>
</dbReference>
<organism evidence="2 3">
    <name type="scientific">Paenibacillus glacialis</name>
    <dbReference type="NCBI Taxonomy" id="494026"/>
    <lineage>
        <taxon>Bacteria</taxon>
        <taxon>Bacillati</taxon>
        <taxon>Bacillota</taxon>
        <taxon>Bacilli</taxon>
        <taxon>Bacillales</taxon>
        <taxon>Paenibacillaceae</taxon>
        <taxon>Paenibacillus</taxon>
    </lineage>
</organism>
<evidence type="ECO:0000313" key="3">
    <source>
        <dbReference type="Proteomes" id="UP000076967"/>
    </source>
</evidence>
<reference evidence="2 3" key="1">
    <citation type="submission" date="2016-03" db="EMBL/GenBank/DDBJ databases">
        <title>Draft genome sequence of Paenibacillus glacialis DSM 22343.</title>
        <authorList>
            <person name="Shin S.-K."/>
            <person name="Yi H."/>
        </authorList>
    </citation>
    <scope>NUCLEOTIDE SEQUENCE [LARGE SCALE GENOMIC DNA]</scope>
    <source>
        <strain evidence="2 3">DSM 22343</strain>
    </source>
</reference>
<dbReference type="InterPro" id="IPR050266">
    <property type="entry name" value="AB_hydrolase_sf"/>
</dbReference>
<dbReference type="PANTHER" id="PTHR43798:SF33">
    <property type="entry name" value="HYDROLASE, PUTATIVE (AFU_ORTHOLOGUE AFUA_2G14860)-RELATED"/>
    <property type="match status" value="1"/>
</dbReference>
<dbReference type="SUPFAM" id="SSF53474">
    <property type="entry name" value="alpha/beta-Hydrolases"/>
    <property type="match status" value="1"/>
</dbReference>
<dbReference type="Pfam" id="PF00561">
    <property type="entry name" value="Abhydrolase_1"/>
    <property type="match status" value="1"/>
</dbReference>
<gene>
    <name evidence="2" type="ORF">PGLA_20025</name>
</gene>
<dbReference type="OrthoDB" id="5513277at2"/>
<dbReference type="AlphaFoldDB" id="A0A168HP41"/>
<dbReference type="GO" id="GO:0016787">
    <property type="term" value="F:hydrolase activity"/>
    <property type="evidence" value="ECO:0007669"/>
    <property type="project" value="UniProtKB-KW"/>
</dbReference>
<dbReference type="InterPro" id="IPR000073">
    <property type="entry name" value="AB_hydrolase_1"/>
</dbReference>
<dbReference type="PANTHER" id="PTHR43798">
    <property type="entry name" value="MONOACYLGLYCEROL LIPASE"/>
    <property type="match status" value="1"/>
</dbReference>
<evidence type="ECO:0000259" key="1">
    <source>
        <dbReference type="Pfam" id="PF00561"/>
    </source>
</evidence>
<dbReference type="EMBL" id="LVJH01000048">
    <property type="protein sequence ID" value="OAB38385.1"/>
    <property type="molecule type" value="Genomic_DNA"/>
</dbReference>
<dbReference type="InterPro" id="IPR029058">
    <property type="entry name" value="AB_hydrolase_fold"/>
</dbReference>
<dbReference type="STRING" id="494026.PGLA_20025"/>
<keyword evidence="3" id="KW-1185">Reference proteome</keyword>
<keyword evidence="2" id="KW-0378">Hydrolase</keyword>
<feature type="domain" description="AB hydrolase-1" evidence="1">
    <location>
        <begin position="51"/>
        <end position="155"/>
    </location>
</feature>
<proteinExistence type="predicted"/>
<sequence>MNRYKTKGGQNLIYESYDKLLDTWNVAVQQQDIITSYGSTHVITVGSPNNPPLLLLHGVGDNSAMMWIYNIQQLSERFYVLAIDAIGGSGKSEPNEKYYREFDQSEWLDQVLESMGINTTHIAGVSYGAYLAYHYAIMRPTKVMKIVCMAGRVPSSQLEMMSKMMKAFLPEALFPTERNCKKLLRKLSGPNYSVFEDNTELMNHWYYLLKYFNNKSMMKHKTLIFNNEQIQKIKGNSLFLIGEQDILSHYPKAIKKLKDNQLNYKIVKDAGHSINHEQSEFVNTEIIEYLIG</sequence>
<accession>A0A168HP41</accession>
<evidence type="ECO:0000313" key="2">
    <source>
        <dbReference type="EMBL" id="OAB38385.1"/>
    </source>
</evidence>
<comment type="caution">
    <text evidence="2">The sequence shown here is derived from an EMBL/GenBank/DDBJ whole genome shotgun (WGS) entry which is preliminary data.</text>
</comment>